<protein>
    <submittedName>
        <fullName evidence="10">LETM1 domain containing 1</fullName>
    </submittedName>
</protein>
<proteinExistence type="predicted"/>
<evidence type="ECO:0000256" key="2">
    <source>
        <dbReference type="ARBA" id="ARBA00022692"/>
    </source>
</evidence>
<evidence type="ECO:0000256" key="5">
    <source>
        <dbReference type="ARBA" id="ARBA00023128"/>
    </source>
</evidence>
<dbReference type="PANTHER" id="PTHR14009:SF13">
    <property type="entry name" value="LETM1 DOMAIN-CONTAINING PROTEIN 1"/>
    <property type="match status" value="1"/>
</dbReference>
<dbReference type="GO" id="GO:0043022">
    <property type="term" value="F:ribosome binding"/>
    <property type="evidence" value="ECO:0007669"/>
    <property type="project" value="InterPro"/>
</dbReference>
<dbReference type="InterPro" id="IPR044202">
    <property type="entry name" value="LETM1/MDM38-like"/>
</dbReference>
<name>A0A8C4Q9C3_EPTBU</name>
<dbReference type="Proteomes" id="UP000694388">
    <property type="component" value="Unplaced"/>
</dbReference>
<feature type="domain" description="Letm1 RBD" evidence="9">
    <location>
        <begin position="174"/>
        <end position="347"/>
    </location>
</feature>
<dbReference type="Ensembl" id="ENSEBUT00000012523.1">
    <property type="protein sequence ID" value="ENSEBUP00000011947.1"/>
    <property type="gene ID" value="ENSEBUG00000007633.1"/>
</dbReference>
<evidence type="ECO:0000256" key="1">
    <source>
        <dbReference type="ARBA" id="ARBA00004434"/>
    </source>
</evidence>
<evidence type="ECO:0000313" key="10">
    <source>
        <dbReference type="Ensembl" id="ENSEBUP00000011947.1"/>
    </source>
</evidence>
<sequence>MTSHRAFCCLLGPCRSQRTLPVSICLPCRLSVGRGRTSLYSTSSSNSMRASMLNALKRANSKYEAFLKYRFPNFYRIYSSFLKGVRAFILDAKAMHETKKRLREKNHDIMQMSYREMEKMRQFHRDLKKAVPLMMISVPPFANYAVIMLMYFYPRQFLTPHFWTQEQERDFLKEYHQIRAEYYETLLRQTVELWQDEKPHAVSRVCQKVLDGQHPSVRELLAIFPCFTQPPLYFRRTSARQLQTLSRVMQLTPHLPAPLLRRRLSRHSLELRQLDILLSRLGIKNLTDLELRRACFLRGLNSMAFTSSACRLWLQNWLNMTTTLKGPNETLPIVYSMVLLSMNFHER</sequence>
<comment type="subcellular location">
    <subcellularLocation>
        <location evidence="1">Mitochondrion inner membrane</location>
        <topology evidence="1">Single-pass membrane protein</topology>
    </subcellularLocation>
</comment>
<dbReference type="AlphaFoldDB" id="A0A8C4Q9C3"/>
<dbReference type="PROSITE" id="PS51758">
    <property type="entry name" value="LETM1_RBD"/>
    <property type="match status" value="1"/>
</dbReference>
<evidence type="ECO:0000256" key="8">
    <source>
        <dbReference type="SAM" id="Phobius"/>
    </source>
</evidence>
<dbReference type="GO" id="GO:0030003">
    <property type="term" value="P:intracellular monoatomic cation homeostasis"/>
    <property type="evidence" value="ECO:0007669"/>
    <property type="project" value="TreeGrafter"/>
</dbReference>
<reference evidence="10" key="1">
    <citation type="submission" date="2025-08" db="UniProtKB">
        <authorList>
            <consortium name="Ensembl"/>
        </authorList>
    </citation>
    <scope>IDENTIFICATION</scope>
</reference>
<dbReference type="GO" id="GO:0005743">
    <property type="term" value="C:mitochondrial inner membrane"/>
    <property type="evidence" value="ECO:0007669"/>
    <property type="project" value="UniProtKB-SubCell"/>
</dbReference>
<dbReference type="Pfam" id="PF07766">
    <property type="entry name" value="LETM1_RBD"/>
    <property type="match status" value="1"/>
</dbReference>
<reference evidence="10" key="2">
    <citation type="submission" date="2025-09" db="UniProtKB">
        <authorList>
            <consortium name="Ensembl"/>
        </authorList>
    </citation>
    <scope>IDENTIFICATION</scope>
</reference>
<keyword evidence="11" id="KW-1185">Reference proteome</keyword>
<accession>A0A8C4Q9C3</accession>
<keyword evidence="3" id="KW-0999">Mitochondrion inner membrane</keyword>
<organism evidence="10 11">
    <name type="scientific">Eptatretus burgeri</name>
    <name type="common">Inshore hagfish</name>
    <dbReference type="NCBI Taxonomy" id="7764"/>
    <lineage>
        <taxon>Eukaryota</taxon>
        <taxon>Metazoa</taxon>
        <taxon>Chordata</taxon>
        <taxon>Craniata</taxon>
        <taxon>Vertebrata</taxon>
        <taxon>Cyclostomata</taxon>
        <taxon>Myxini</taxon>
        <taxon>Myxiniformes</taxon>
        <taxon>Myxinidae</taxon>
        <taxon>Eptatretinae</taxon>
        <taxon>Eptatretus</taxon>
    </lineage>
</organism>
<keyword evidence="5 7" id="KW-0496">Mitochondrion</keyword>
<evidence type="ECO:0000256" key="3">
    <source>
        <dbReference type="ARBA" id="ARBA00022792"/>
    </source>
</evidence>
<keyword evidence="2 8" id="KW-0812">Transmembrane</keyword>
<evidence type="ECO:0000256" key="7">
    <source>
        <dbReference type="PROSITE-ProRule" id="PRU01094"/>
    </source>
</evidence>
<evidence type="ECO:0000313" key="11">
    <source>
        <dbReference type="Proteomes" id="UP000694388"/>
    </source>
</evidence>
<dbReference type="GeneTree" id="ENSGT00950000183167"/>
<evidence type="ECO:0000256" key="4">
    <source>
        <dbReference type="ARBA" id="ARBA00022989"/>
    </source>
</evidence>
<keyword evidence="6 8" id="KW-0472">Membrane</keyword>
<feature type="transmembrane region" description="Helical" evidence="8">
    <location>
        <begin position="130"/>
        <end position="153"/>
    </location>
</feature>
<evidence type="ECO:0000256" key="6">
    <source>
        <dbReference type="ARBA" id="ARBA00023136"/>
    </source>
</evidence>
<dbReference type="InterPro" id="IPR033122">
    <property type="entry name" value="LETM1-like_RBD"/>
</dbReference>
<evidence type="ECO:0000259" key="9">
    <source>
        <dbReference type="PROSITE" id="PS51758"/>
    </source>
</evidence>
<dbReference type="PANTHER" id="PTHR14009">
    <property type="entry name" value="LEUCINE ZIPPER-EF-HAND CONTAINING TRANSMEMBRANE PROTEIN"/>
    <property type="match status" value="1"/>
</dbReference>
<keyword evidence="4 8" id="KW-1133">Transmembrane helix</keyword>